<evidence type="ECO:0000259" key="1">
    <source>
        <dbReference type="Pfam" id="PF13614"/>
    </source>
</evidence>
<dbReference type="RefSeq" id="WP_331702119.1">
    <property type="nucleotide sequence ID" value="NZ_JAZHFS010000008.1"/>
</dbReference>
<dbReference type="Gene3D" id="3.40.50.10850">
    <property type="entry name" value="Ntrc-like two-domain protein"/>
    <property type="match status" value="1"/>
</dbReference>
<name>A0ABU7UNU2_9CLOT</name>
<keyword evidence="3" id="KW-1185">Reference proteome</keyword>
<dbReference type="EMBL" id="JAZHFS010000008">
    <property type="protein sequence ID" value="MEF2112626.1"/>
    <property type="molecule type" value="Genomic_DNA"/>
</dbReference>
<dbReference type="Pfam" id="PF13614">
    <property type="entry name" value="AAA_31"/>
    <property type="match status" value="1"/>
</dbReference>
<dbReference type="InterPro" id="IPR050678">
    <property type="entry name" value="DNA_Partitioning_ATPase"/>
</dbReference>
<proteinExistence type="predicted"/>
<evidence type="ECO:0000313" key="2">
    <source>
        <dbReference type="EMBL" id="MEF2112626.1"/>
    </source>
</evidence>
<gene>
    <name evidence="2" type="ORF">SJI18_09935</name>
</gene>
<comment type="caution">
    <text evidence="2">The sequence shown here is derived from an EMBL/GenBank/DDBJ whole genome shotgun (WGS) entry which is preliminary data.</text>
</comment>
<dbReference type="Gene3D" id="3.40.50.300">
    <property type="entry name" value="P-loop containing nucleotide triphosphate hydrolases"/>
    <property type="match status" value="1"/>
</dbReference>
<feature type="domain" description="AAA" evidence="1">
    <location>
        <begin position="126"/>
        <end position="287"/>
    </location>
</feature>
<dbReference type="InterPro" id="IPR025669">
    <property type="entry name" value="AAA_dom"/>
</dbReference>
<reference evidence="2 3" key="1">
    <citation type="submission" date="2023-11" db="EMBL/GenBank/DDBJ databases">
        <title>Draft genome sequence of a psychrophilic Clostridium strain from permafrost water brine.</title>
        <authorList>
            <person name="Shcherbakova V.A."/>
            <person name="Trubitsyn V.E."/>
            <person name="Zakharyuk A.G."/>
        </authorList>
    </citation>
    <scope>NUCLEOTIDE SEQUENCE [LARGE SCALE GENOMIC DNA]</scope>
    <source>
        <strain evidence="2 3">14F</strain>
    </source>
</reference>
<dbReference type="Proteomes" id="UP001498469">
    <property type="component" value="Unassembled WGS sequence"/>
</dbReference>
<sequence length="352" mass="40784">MSKLVVVLADTDEKYLMPLELKFIKEFGDKANIEVISDKEYFKSYFNSLKKIDILIIHETLYTRDLEKHSIENLFILTESNDVNSTQDMSINKIYKYTSVKEIFNEIMSNPSPKLLRRINQKEDTKVVMVYSPSGGSGKTIVALGISAAIAKCHKHVLYINTETLQRYNFMLKNKEFCPHSFEKRIIQREENITQYLSSAVGVEMFDYLLPFKQSISSLNINMEHYKRLIEAVREAGQYDYVVVDCSSDFTGEKTMMMSYCDRVMIITGQDAVSVSKLDSLLENIDCSDNNKYMFICNKYSGQLVNWLISSNLNNKCTISEYIECFELDYASFDLEFLAMNKHFQKLAYTLI</sequence>
<evidence type="ECO:0000313" key="3">
    <source>
        <dbReference type="Proteomes" id="UP001498469"/>
    </source>
</evidence>
<dbReference type="PANTHER" id="PTHR13696">
    <property type="entry name" value="P-LOOP CONTAINING NUCLEOSIDE TRIPHOSPHATE HYDROLASE"/>
    <property type="match status" value="1"/>
</dbReference>
<accession>A0ABU7UNU2</accession>
<organism evidence="2 3">
    <name type="scientific">Clostridium frigoriphilum</name>
    <dbReference type="NCBI Taxonomy" id="443253"/>
    <lineage>
        <taxon>Bacteria</taxon>
        <taxon>Bacillati</taxon>
        <taxon>Bacillota</taxon>
        <taxon>Clostridia</taxon>
        <taxon>Eubacteriales</taxon>
        <taxon>Clostridiaceae</taxon>
        <taxon>Clostridium</taxon>
    </lineage>
</organism>
<dbReference type="InterPro" id="IPR027417">
    <property type="entry name" value="P-loop_NTPase"/>
</dbReference>
<protein>
    <submittedName>
        <fullName evidence="2">AAA family ATPase</fullName>
    </submittedName>
</protein>
<dbReference type="SUPFAM" id="SSF52540">
    <property type="entry name" value="P-loop containing nucleoside triphosphate hydrolases"/>
    <property type="match status" value="1"/>
</dbReference>
<dbReference type="PANTHER" id="PTHR13696:SF99">
    <property type="entry name" value="COBYRINIC ACID AC-DIAMIDE SYNTHASE"/>
    <property type="match status" value="1"/>
</dbReference>